<dbReference type="OrthoDB" id="9814591at2"/>
<dbReference type="GeneID" id="303366625"/>
<name>A0A1T4KW81_9SPIR</name>
<dbReference type="EC" id="4.2.2.29" evidence="7"/>
<sequence length="351" mass="39469">MNKKTFARCAAASVSAVFLFVLAFLLTELYVPASISRKSEKIRVEIPSGTSTRKIASILKKSELIRSENFFYVSSKFPFVFGRKTPYLLKSGVYELSPNMTVSQILSELESGHQEYIKTVLPEGLTVSKIAEILDEEGVCKKQDFMLASRNYSLLKKYQIPAANMEGFLFPDTYFFTPGMKAEEVIEMMVNNFFKKIESIPEFSGKSVSEYYSTIILASVVEREYRVAREAPLIASVFKNRIEQNIGLYSCATIEYIITEILGRPHPDVITYDDLKIDSPYNTYKWAGLPPSPISNPGIVALKAAANPPKTDYYYFTLNDEMNGTHTFSKSFSSHSKAGIQFKTKKAASSK</sequence>
<evidence type="ECO:0000313" key="9">
    <source>
        <dbReference type="Proteomes" id="UP000190395"/>
    </source>
</evidence>
<evidence type="ECO:0000313" key="8">
    <source>
        <dbReference type="EMBL" id="SJZ46694.1"/>
    </source>
</evidence>
<dbReference type="EMBL" id="FUXC01000001">
    <property type="protein sequence ID" value="SJZ46694.1"/>
    <property type="molecule type" value="Genomic_DNA"/>
</dbReference>
<dbReference type="GO" id="GO:0009252">
    <property type="term" value="P:peptidoglycan biosynthetic process"/>
    <property type="evidence" value="ECO:0007669"/>
    <property type="project" value="UniProtKB-UniRule"/>
</dbReference>
<feature type="site" description="Important for catalytic activity" evidence="7">
    <location>
        <position position="224"/>
    </location>
</feature>
<dbReference type="CDD" id="cd08010">
    <property type="entry name" value="MltG_like"/>
    <property type="match status" value="1"/>
</dbReference>
<dbReference type="Proteomes" id="UP000190395">
    <property type="component" value="Unassembled WGS sequence"/>
</dbReference>
<dbReference type="NCBIfam" id="TIGR00247">
    <property type="entry name" value="endolytic transglycosylase MltG"/>
    <property type="match status" value="1"/>
</dbReference>
<dbReference type="PANTHER" id="PTHR30518">
    <property type="entry name" value="ENDOLYTIC MUREIN TRANSGLYCOSYLASE"/>
    <property type="match status" value="1"/>
</dbReference>
<protein>
    <recommendedName>
        <fullName evidence="7">Endolytic murein transglycosylase</fullName>
        <ecNumber evidence="7">4.2.2.29</ecNumber>
    </recommendedName>
    <alternativeName>
        <fullName evidence="7">Peptidoglycan lytic transglycosylase</fullName>
    </alternativeName>
    <alternativeName>
        <fullName evidence="7">Peptidoglycan polymerization terminase</fullName>
    </alternativeName>
</protein>
<comment type="function">
    <text evidence="7">Functions as a peptidoglycan terminase that cleaves nascent peptidoglycan strands endolytically to terminate their elongation.</text>
</comment>
<evidence type="ECO:0000256" key="7">
    <source>
        <dbReference type="HAMAP-Rule" id="MF_02065"/>
    </source>
</evidence>
<dbReference type="InterPro" id="IPR003770">
    <property type="entry name" value="MLTG-like"/>
</dbReference>
<dbReference type="PANTHER" id="PTHR30518:SF2">
    <property type="entry name" value="ENDOLYTIC MUREIN TRANSGLYCOSYLASE"/>
    <property type="match status" value="1"/>
</dbReference>
<dbReference type="STRING" id="225004.SAMN02745152_00350"/>
<dbReference type="RefSeq" id="WP_078930101.1">
    <property type="nucleotide sequence ID" value="NZ_FUXC01000001.1"/>
</dbReference>
<keyword evidence="2 7" id="KW-0812">Transmembrane</keyword>
<evidence type="ECO:0000256" key="6">
    <source>
        <dbReference type="ARBA" id="ARBA00023316"/>
    </source>
</evidence>
<dbReference type="GO" id="GO:0005886">
    <property type="term" value="C:plasma membrane"/>
    <property type="evidence" value="ECO:0007669"/>
    <property type="project" value="UniProtKB-UniRule"/>
</dbReference>
<dbReference type="AlphaFoldDB" id="A0A1T4KW81"/>
<keyword evidence="9" id="KW-1185">Reference proteome</keyword>
<dbReference type="GO" id="GO:0071555">
    <property type="term" value="P:cell wall organization"/>
    <property type="evidence" value="ECO:0007669"/>
    <property type="project" value="UniProtKB-KW"/>
</dbReference>
<keyword evidence="1 7" id="KW-1003">Cell membrane</keyword>
<keyword evidence="3 7" id="KW-1133">Transmembrane helix</keyword>
<dbReference type="HAMAP" id="MF_02065">
    <property type="entry name" value="MltG"/>
    <property type="match status" value="1"/>
</dbReference>
<keyword evidence="6 7" id="KW-0961">Cell wall biogenesis/degradation</keyword>
<comment type="similarity">
    <text evidence="7">Belongs to the transglycosylase MltG family.</text>
</comment>
<evidence type="ECO:0000256" key="5">
    <source>
        <dbReference type="ARBA" id="ARBA00023239"/>
    </source>
</evidence>
<keyword evidence="5 7" id="KW-0456">Lyase</keyword>
<evidence type="ECO:0000256" key="1">
    <source>
        <dbReference type="ARBA" id="ARBA00022475"/>
    </source>
</evidence>
<organism evidence="8 9">
    <name type="scientific">Treponema berlinense</name>
    <dbReference type="NCBI Taxonomy" id="225004"/>
    <lineage>
        <taxon>Bacteria</taxon>
        <taxon>Pseudomonadati</taxon>
        <taxon>Spirochaetota</taxon>
        <taxon>Spirochaetia</taxon>
        <taxon>Spirochaetales</taxon>
        <taxon>Treponemataceae</taxon>
        <taxon>Treponema</taxon>
    </lineage>
</organism>
<dbReference type="Pfam" id="PF02618">
    <property type="entry name" value="YceG"/>
    <property type="match status" value="1"/>
</dbReference>
<comment type="catalytic activity">
    <reaction evidence="7">
        <text>a peptidoglycan chain = a peptidoglycan chain with N-acetyl-1,6-anhydromuramyl-[peptide] at the reducing end + a peptidoglycan chain with N-acetylglucosamine at the non-reducing end.</text>
        <dbReference type="EC" id="4.2.2.29"/>
    </reaction>
</comment>
<dbReference type="GO" id="GO:0008932">
    <property type="term" value="F:lytic endotransglycosylase activity"/>
    <property type="evidence" value="ECO:0007669"/>
    <property type="project" value="UniProtKB-UniRule"/>
</dbReference>
<accession>A0A1T4KW81</accession>
<reference evidence="8 9" key="1">
    <citation type="submission" date="2017-02" db="EMBL/GenBank/DDBJ databases">
        <authorList>
            <person name="Peterson S.W."/>
        </authorList>
    </citation>
    <scope>NUCLEOTIDE SEQUENCE [LARGE SCALE GENOMIC DNA]</scope>
    <source>
        <strain evidence="8 9">ATCC BAA-909</strain>
    </source>
</reference>
<evidence type="ECO:0000256" key="2">
    <source>
        <dbReference type="ARBA" id="ARBA00022692"/>
    </source>
</evidence>
<evidence type="ECO:0000256" key="3">
    <source>
        <dbReference type="ARBA" id="ARBA00022989"/>
    </source>
</evidence>
<evidence type="ECO:0000256" key="4">
    <source>
        <dbReference type="ARBA" id="ARBA00023136"/>
    </source>
</evidence>
<gene>
    <name evidence="7" type="primary">mltG</name>
    <name evidence="8" type="ORF">SAMN02745152_00350</name>
</gene>
<keyword evidence="4 7" id="KW-0472">Membrane</keyword>
<proteinExistence type="inferred from homology"/>
<dbReference type="Gene3D" id="3.30.1490.480">
    <property type="entry name" value="Endolytic murein transglycosylase"/>
    <property type="match status" value="2"/>
</dbReference>